<keyword evidence="4" id="KW-0677">Repeat</keyword>
<reference evidence="7" key="2">
    <citation type="submission" date="2018-05" db="EMBL/GenBank/DDBJ databases">
        <title>OmerRS3 (Oryza meridionalis Reference Sequence Version 3).</title>
        <authorList>
            <person name="Zhang J."/>
            <person name="Kudrna D."/>
            <person name="Lee S."/>
            <person name="Talag J."/>
            <person name="Welchert J."/>
            <person name="Wing R.A."/>
        </authorList>
    </citation>
    <scope>NUCLEOTIDE SEQUENCE [LARGE SCALE GENOMIC DNA]</scope>
    <source>
        <strain evidence="7">cv. OR44</strain>
    </source>
</reference>
<dbReference type="Pfam" id="PF00560">
    <property type="entry name" value="LRR_1"/>
    <property type="match status" value="1"/>
</dbReference>
<proteinExistence type="predicted"/>
<dbReference type="InterPro" id="IPR001611">
    <property type="entry name" value="Leu-rich_rpt"/>
</dbReference>
<keyword evidence="5" id="KW-1133">Transmembrane helix</keyword>
<keyword evidence="3" id="KW-0812">Transmembrane</keyword>
<evidence type="ECO:0000256" key="1">
    <source>
        <dbReference type="ARBA" id="ARBA00004370"/>
    </source>
</evidence>
<dbReference type="Gramene" id="OMERI07G05490.1">
    <property type="protein sequence ID" value="OMERI07G05490.1"/>
    <property type="gene ID" value="OMERI07G05490"/>
</dbReference>
<reference evidence="7" key="1">
    <citation type="submission" date="2015-04" db="UniProtKB">
        <authorList>
            <consortium name="EnsemblPlants"/>
        </authorList>
    </citation>
    <scope>IDENTIFICATION</scope>
</reference>
<dbReference type="STRING" id="40149.A0A0E0E8Y6"/>
<evidence type="ECO:0000313" key="7">
    <source>
        <dbReference type="EnsemblPlants" id="OMERI07G05490.1"/>
    </source>
</evidence>
<dbReference type="Gene3D" id="3.80.10.10">
    <property type="entry name" value="Ribonuclease Inhibitor"/>
    <property type="match status" value="1"/>
</dbReference>
<sequence length="175" mass="19622">MVIFDNSQSYTFHLTGRIPDSLGAISEIETIRTDHNFLTGKIPISLSNMKSLSILNLSHNNLSGTIHMALDNLQFLAHFSPNLSDNNLKGEVPTNGVLKNSTAIPLNGNCDLCGGLPDLHMPPCYTDFQRKQIQYHLVRVLIPGLCLSRSPLLQQLEMVKQAEELRVRYDVLYFN</sequence>
<keyword evidence="6" id="KW-0472">Membrane</keyword>
<dbReference type="SUPFAM" id="SSF52058">
    <property type="entry name" value="L domain-like"/>
    <property type="match status" value="1"/>
</dbReference>
<dbReference type="AlphaFoldDB" id="A0A0E0E8Y6"/>
<dbReference type="Proteomes" id="UP000008021">
    <property type="component" value="Chromosome 7"/>
</dbReference>
<keyword evidence="8" id="KW-1185">Reference proteome</keyword>
<dbReference type="HOGENOM" id="CLU_1534939_0_0_1"/>
<evidence type="ECO:0000256" key="6">
    <source>
        <dbReference type="ARBA" id="ARBA00023136"/>
    </source>
</evidence>
<dbReference type="PANTHER" id="PTHR27008:SF593">
    <property type="entry name" value="OS02G0615800 PROTEIN"/>
    <property type="match status" value="1"/>
</dbReference>
<evidence type="ECO:0008006" key="9">
    <source>
        <dbReference type="Google" id="ProtNLM"/>
    </source>
</evidence>
<name>A0A0E0E8Y6_9ORYZ</name>
<dbReference type="GO" id="GO:0016020">
    <property type="term" value="C:membrane"/>
    <property type="evidence" value="ECO:0007669"/>
    <property type="project" value="UniProtKB-SubCell"/>
</dbReference>
<evidence type="ECO:0000256" key="2">
    <source>
        <dbReference type="ARBA" id="ARBA00022614"/>
    </source>
</evidence>
<protein>
    <recommendedName>
        <fullName evidence="9">Leucine-rich repeat-containing N-terminal plant-type domain-containing protein</fullName>
    </recommendedName>
</protein>
<dbReference type="InterPro" id="IPR051809">
    <property type="entry name" value="Plant_receptor-like_S/T_kinase"/>
</dbReference>
<dbReference type="PANTHER" id="PTHR27008">
    <property type="entry name" value="OS04G0122200 PROTEIN"/>
    <property type="match status" value="1"/>
</dbReference>
<evidence type="ECO:0000256" key="5">
    <source>
        <dbReference type="ARBA" id="ARBA00022989"/>
    </source>
</evidence>
<evidence type="ECO:0000256" key="4">
    <source>
        <dbReference type="ARBA" id="ARBA00022737"/>
    </source>
</evidence>
<evidence type="ECO:0000313" key="8">
    <source>
        <dbReference type="Proteomes" id="UP000008021"/>
    </source>
</evidence>
<organism evidence="7">
    <name type="scientific">Oryza meridionalis</name>
    <dbReference type="NCBI Taxonomy" id="40149"/>
    <lineage>
        <taxon>Eukaryota</taxon>
        <taxon>Viridiplantae</taxon>
        <taxon>Streptophyta</taxon>
        <taxon>Embryophyta</taxon>
        <taxon>Tracheophyta</taxon>
        <taxon>Spermatophyta</taxon>
        <taxon>Magnoliopsida</taxon>
        <taxon>Liliopsida</taxon>
        <taxon>Poales</taxon>
        <taxon>Poaceae</taxon>
        <taxon>BOP clade</taxon>
        <taxon>Oryzoideae</taxon>
        <taxon>Oryzeae</taxon>
        <taxon>Oryzinae</taxon>
        <taxon>Oryza</taxon>
    </lineage>
</organism>
<keyword evidence="2" id="KW-0433">Leucine-rich repeat</keyword>
<accession>A0A0E0E8Y6</accession>
<dbReference type="InterPro" id="IPR032675">
    <property type="entry name" value="LRR_dom_sf"/>
</dbReference>
<comment type="subcellular location">
    <subcellularLocation>
        <location evidence="1">Membrane</location>
    </subcellularLocation>
</comment>
<evidence type="ECO:0000256" key="3">
    <source>
        <dbReference type="ARBA" id="ARBA00022692"/>
    </source>
</evidence>
<dbReference type="EnsemblPlants" id="OMERI07G05490.1">
    <property type="protein sequence ID" value="OMERI07G05490.1"/>
    <property type="gene ID" value="OMERI07G05490"/>
</dbReference>